<feature type="region of interest" description="Disordered" evidence="1">
    <location>
        <begin position="341"/>
        <end position="360"/>
    </location>
</feature>
<protein>
    <submittedName>
        <fullName evidence="3">Uncharacterized protein</fullName>
    </submittedName>
</protein>
<evidence type="ECO:0000313" key="4">
    <source>
        <dbReference type="Proteomes" id="UP000228531"/>
    </source>
</evidence>
<name>A0A2M8W2Y4_9RHOB</name>
<reference evidence="3 4" key="1">
    <citation type="submission" date="2017-11" db="EMBL/GenBank/DDBJ databases">
        <title>Genomic Encyclopedia of Archaeal and Bacterial Type Strains, Phase II (KMG-II): From Individual Species to Whole Genera.</title>
        <authorList>
            <person name="Goeker M."/>
        </authorList>
    </citation>
    <scope>NUCLEOTIDE SEQUENCE [LARGE SCALE GENOMIC DNA]</scope>
    <source>
        <strain evidence="3 4">DSM 29128</strain>
    </source>
</reference>
<evidence type="ECO:0000313" key="3">
    <source>
        <dbReference type="EMBL" id="PJI85296.1"/>
    </source>
</evidence>
<dbReference type="AlphaFoldDB" id="A0A2M8W2Y4"/>
<keyword evidence="2" id="KW-1133">Transmembrane helix</keyword>
<proteinExistence type="predicted"/>
<organism evidence="3 4">
    <name type="scientific">Yoonia maricola</name>
    <dbReference type="NCBI Taxonomy" id="420999"/>
    <lineage>
        <taxon>Bacteria</taxon>
        <taxon>Pseudomonadati</taxon>
        <taxon>Pseudomonadota</taxon>
        <taxon>Alphaproteobacteria</taxon>
        <taxon>Rhodobacterales</taxon>
        <taxon>Paracoccaceae</taxon>
        <taxon>Yoonia</taxon>
    </lineage>
</organism>
<evidence type="ECO:0000256" key="1">
    <source>
        <dbReference type="SAM" id="MobiDB-lite"/>
    </source>
</evidence>
<gene>
    <name evidence="3" type="ORF">BC777_3297</name>
</gene>
<sequence length="1001" mass="109812">MVRQLRPSPLPERVIPPAPLRHWLWAEKRPYDGVLVPRDKPDALLPYLQHKGMLRQINDLYCFAFDAPVTLDPALLGPVLPLRAVGQTTLASYDLSHIVPADRGMNRLHVVRHGQPVSYDLYAAMPVDPLVFWDFEGLGFLRSMPLPKPATVPPFTPKPQPQTPRESAVLQEIKQAEPIYGDIRDAVDAAKSYDVMDYVRRGGRALRGLAATLLLICLGMIIAFGSLGVLTLGATSGLFGLFVACCIVYGLWLLFTGSQVIGGKGSNRATSARATNRSAVPPRYRGPGMFDRLKSWALWNTHLGDKLRADLSRHINEVSRMIENGEIDRALKRALALGAEQAAKDNRRNHGPASLPKPRATLDMDLSGLARPTASILNDRSFIQMAAQYRDLAQKLSADGDHRRAAFIYSELLKDIPKALSELERLKAFEDAAKLATARKSPGHITARLWFLAGKKEIALALAKRHDAMEYIANISEKSDPEFAAFVRGHWIKDLITAGDLSGAVMQSAGRPALKTLHIAVTKQAVLAGLLSEAPVLVAATIALDWRPVALNDDFIGTAENSIEILETYLHDLIHGADPVDAPARRALLAGLVEQKPKKQSGTDPFWIERAPLLGDAVIRATLAYDADHPAAAPLAELRRAAKEMNVTVLAEDLRQVVRSKPKTTPQRRSFALPSAALTVQPHWTMIACVGNGHTLVGAKTGELTLLDANGKRRWTDQMTGLVGIVPIGPGRLVILIQADGAEKQLTLLDTALHSYRALGRIALVAWHQNMSAAAWVVQTPQAIGAFDVSVLLDDVPRFDFLWSITQTVPIVVLGFHVGKNRVQWVSQRVNGGAPGLIETWWLSFTNENLNVSIVDPAGEEARLVYQTRHLWTAANQFWPATQAISPQWQPKGRALRLVPYDFAEEQEVMSNNAAFFDTLTDFAQVIGVPEEGACVINSDASGAPRFVMWQQKKQPFAILEGATCAMSSNHSGNRRLALIDDHQRVIICDFDLATVTFGLL</sequence>
<dbReference type="EMBL" id="PGTY01000003">
    <property type="protein sequence ID" value="PJI85296.1"/>
    <property type="molecule type" value="Genomic_DNA"/>
</dbReference>
<keyword evidence="2" id="KW-0812">Transmembrane</keyword>
<keyword evidence="4" id="KW-1185">Reference proteome</keyword>
<feature type="transmembrane region" description="Helical" evidence="2">
    <location>
        <begin position="236"/>
        <end position="255"/>
    </location>
</feature>
<accession>A0A2M8W2Y4</accession>
<evidence type="ECO:0000256" key="2">
    <source>
        <dbReference type="SAM" id="Phobius"/>
    </source>
</evidence>
<feature type="transmembrane region" description="Helical" evidence="2">
    <location>
        <begin position="209"/>
        <end position="230"/>
    </location>
</feature>
<comment type="caution">
    <text evidence="3">The sequence shown here is derived from an EMBL/GenBank/DDBJ whole genome shotgun (WGS) entry which is preliminary data.</text>
</comment>
<keyword evidence="2" id="KW-0472">Membrane</keyword>
<dbReference type="Proteomes" id="UP000228531">
    <property type="component" value="Unassembled WGS sequence"/>
</dbReference>